<dbReference type="PANTHER" id="PTHR15020:SF50">
    <property type="entry name" value="UPF0659 PROTEIN YMR090W"/>
    <property type="match status" value="1"/>
</dbReference>
<dbReference type="Pfam" id="PF13460">
    <property type="entry name" value="NAD_binding_10"/>
    <property type="match status" value="1"/>
</dbReference>
<accession>A0A1Y5IA66</accession>
<protein>
    <recommendedName>
        <fullName evidence="1">NAD(P)-binding domain-containing protein</fullName>
    </recommendedName>
</protein>
<dbReference type="SUPFAM" id="SSF51735">
    <property type="entry name" value="NAD(P)-binding Rossmann-fold domains"/>
    <property type="match status" value="1"/>
</dbReference>
<dbReference type="Gene3D" id="3.40.50.720">
    <property type="entry name" value="NAD(P)-binding Rossmann-like Domain"/>
    <property type="match status" value="1"/>
</dbReference>
<dbReference type="InterPro" id="IPR016040">
    <property type="entry name" value="NAD(P)-bd_dom"/>
</dbReference>
<evidence type="ECO:0000313" key="2">
    <source>
        <dbReference type="EMBL" id="OUS46468.1"/>
    </source>
</evidence>
<dbReference type="AlphaFoldDB" id="A0A1Y5IA66"/>
<dbReference type="EMBL" id="KZ155783">
    <property type="protein sequence ID" value="OUS46468.1"/>
    <property type="molecule type" value="Genomic_DNA"/>
</dbReference>
<reference evidence="2" key="1">
    <citation type="submission" date="2017-04" db="EMBL/GenBank/DDBJ databases">
        <title>Population genomics of picophytoplankton unveils novel chromosome hypervariability.</title>
        <authorList>
            <consortium name="DOE Joint Genome Institute"/>
            <person name="Blanc-Mathieu R."/>
            <person name="Krasovec M."/>
            <person name="Hebrard M."/>
            <person name="Yau S."/>
            <person name="Desgranges E."/>
            <person name="Martin J."/>
            <person name="Schackwitz W."/>
            <person name="Kuo A."/>
            <person name="Salin G."/>
            <person name="Donnadieu C."/>
            <person name="Desdevises Y."/>
            <person name="Sanchez-Ferandin S."/>
            <person name="Moreau H."/>
            <person name="Rivals E."/>
            <person name="Grigoriev I.V."/>
            <person name="Grimsley N."/>
            <person name="Eyre-Walker A."/>
            <person name="Piganeau G."/>
        </authorList>
    </citation>
    <scope>NUCLEOTIDE SEQUENCE [LARGE SCALE GENOMIC DNA]</scope>
    <source>
        <strain evidence="2">RCC 1115</strain>
    </source>
</reference>
<dbReference type="Proteomes" id="UP000195557">
    <property type="component" value="Unassembled WGS sequence"/>
</dbReference>
<organism evidence="2">
    <name type="scientific">Ostreococcus tauri</name>
    <name type="common">Marine green alga</name>
    <dbReference type="NCBI Taxonomy" id="70448"/>
    <lineage>
        <taxon>Eukaryota</taxon>
        <taxon>Viridiplantae</taxon>
        <taxon>Chlorophyta</taxon>
        <taxon>Mamiellophyceae</taxon>
        <taxon>Mamiellales</taxon>
        <taxon>Bathycoccaceae</taxon>
        <taxon>Ostreococcus</taxon>
    </lineage>
</organism>
<sequence>MATTSAARARVGVDGRARRVRVRARGGFAASARAWGRTSRDGWGGRRERGRATSATVEPGDRVVVFGASGGVGQIVVAMLEGAGYDAVGISRRRSAGTTRGGERTRGTDCRDYATVSNALDERVRGVVCCLGTTAFPSARWRDADGKFTNGPEATDYVSVSNVVEAAKEKCPNLKRFVLVSSVGVLRTNVMPFIILNAFGVLKWKREGEKTLEASGLPYTILRPGRLTDGPYTSYDLNTLLKATSGTKRNVQIGTGDVLLPEATSRIVVAQAARAALESDAALGRAFELGSTEGEGPGSDLDKWTALFESAS</sequence>
<proteinExistence type="predicted"/>
<dbReference type="eggNOG" id="KOG1203">
    <property type="taxonomic scope" value="Eukaryota"/>
</dbReference>
<dbReference type="InterPro" id="IPR036291">
    <property type="entry name" value="NAD(P)-bd_dom_sf"/>
</dbReference>
<name>A0A1Y5IA66_OSTTA</name>
<evidence type="ECO:0000259" key="1">
    <source>
        <dbReference type="Pfam" id="PF13460"/>
    </source>
</evidence>
<dbReference type="PANTHER" id="PTHR15020">
    <property type="entry name" value="FLAVIN REDUCTASE-RELATED"/>
    <property type="match status" value="1"/>
</dbReference>
<feature type="domain" description="NAD(P)-binding" evidence="1">
    <location>
        <begin position="67"/>
        <end position="242"/>
    </location>
</feature>
<gene>
    <name evidence="2" type="ORF">BE221DRAFT_191955</name>
</gene>